<evidence type="ECO:0000256" key="2">
    <source>
        <dbReference type="ARBA" id="ARBA00023239"/>
    </source>
</evidence>
<proteinExistence type="predicted"/>
<evidence type="ECO:0000256" key="1">
    <source>
        <dbReference type="ARBA" id="ARBA00022793"/>
    </source>
</evidence>
<dbReference type="GO" id="GO:0004609">
    <property type="term" value="F:phosphatidylserine decarboxylase activity"/>
    <property type="evidence" value="ECO:0007669"/>
    <property type="project" value="InterPro"/>
</dbReference>
<protein>
    <recommendedName>
        <fullName evidence="5">Phosphatidylserine decarboxylase</fullName>
    </recommendedName>
</protein>
<sequence length="338" mass="38346">MLAFAILDRVAHGLVRILPTVWSDRIRYNASDLTVFVPKTQAIKTKPRMTMVEAVFATMLFDLALFGTDNFFINFIIRAFTKFQNSWDKSFASPEEAEKEITDFCERLQIQQEPWIWEKPITEYKCLNDFFSRRYTNPPPMGESVIISPACSTITVHGDNEEFTRLVVKGCDYALKDVGLFPTEDLDAYSKNHVFLGYLSPKDYHRFHAPFSGKCIHCSMEDAEVDSASVKFFGGRFNILNKNKRLIVVLEDKQKRRVAMVIIGGIGVNTIEYDSTIQDKWVEKGTDLGTFRAGGSAFCLFSNTPLSIDSKLLQAKTEDGEDLPMELLFGENLANFAS</sequence>
<evidence type="ECO:0000313" key="4">
    <source>
        <dbReference type="Proteomes" id="UP001295423"/>
    </source>
</evidence>
<evidence type="ECO:0000313" key="3">
    <source>
        <dbReference type="EMBL" id="CAJ1966870.1"/>
    </source>
</evidence>
<comment type="caution">
    <text evidence="3">The sequence shown here is derived from an EMBL/GenBank/DDBJ whole genome shotgun (WGS) entry which is preliminary data.</text>
</comment>
<evidence type="ECO:0008006" key="5">
    <source>
        <dbReference type="Google" id="ProtNLM"/>
    </source>
</evidence>
<keyword evidence="1" id="KW-0210">Decarboxylase</keyword>
<dbReference type="GO" id="GO:0006646">
    <property type="term" value="P:phosphatidylethanolamine biosynthetic process"/>
    <property type="evidence" value="ECO:0007669"/>
    <property type="project" value="TreeGrafter"/>
</dbReference>
<keyword evidence="4" id="KW-1185">Reference proteome</keyword>
<dbReference type="GO" id="GO:0005739">
    <property type="term" value="C:mitochondrion"/>
    <property type="evidence" value="ECO:0007669"/>
    <property type="project" value="TreeGrafter"/>
</dbReference>
<accession>A0AAD2JNG7</accession>
<name>A0AAD2JNG7_9STRA</name>
<dbReference type="PANTHER" id="PTHR10067">
    <property type="entry name" value="PHOSPHATIDYLSERINE DECARBOXYLASE"/>
    <property type="match status" value="1"/>
</dbReference>
<dbReference type="EMBL" id="CAKOGP040002313">
    <property type="protein sequence ID" value="CAJ1966870.1"/>
    <property type="molecule type" value="Genomic_DNA"/>
</dbReference>
<gene>
    <name evidence="3" type="ORF">CYCCA115_LOCUS22455</name>
</gene>
<dbReference type="PANTHER" id="PTHR10067:SF6">
    <property type="entry name" value="PHOSPHATIDYLSERINE DECARBOXYLASE PROENZYME, MITOCHONDRIAL"/>
    <property type="match status" value="1"/>
</dbReference>
<organism evidence="3 4">
    <name type="scientific">Cylindrotheca closterium</name>
    <dbReference type="NCBI Taxonomy" id="2856"/>
    <lineage>
        <taxon>Eukaryota</taxon>
        <taxon>Sar</taxon>
        <taxon>Stramenopiles</taxon>
        <taxon>Ochrophyta</taxon>
        <taxon>Bacillariophyta</taxon>
        <taxon>Bacillariophyceae</taxon>
        <taxon>Bacillariophycidae</taxon>
        <taxon>Bacillariales</taxon>
        <taxon>Bacillariaceae</taxon>
        <taxon>Cylindrotheca</taxon>
    </lineage>
</organism>
<keyword evidence="2" id="KW-0456">Lyase</keyword>
<dbReference type="Pfam" id="PF02666">
    <property type="entry name" value="PS_Dcarbxylase"/>
    <property type="match status" value="1"/>
</dbReference>
<dbReference type="AlphaFoldDB" id="A0AAD2JNG7"/>
<dbReference type="InterPro" id="IPR003817">
    <property type="entry name" value="PS_Dcarbxylase"/>
</dbReference>
<reference evidence="3" key="1">
    <citation type="submission" date="2023-08" db="EMBL/GenBank/DDBJ databases">
        <authorList>
            <person name="Audoor S."/>
            <person name="Bilcke G."/>
        </authorList>
    </citation>
    <scope>NUCLEOTIDE SEQUENCE</scope>
</reference>
<dbReference type="Proteomes" id="UP001295423">
    <property type="component" value="Unassembled WGS sequence"/>
</dbReference>